<dbReference type="Proteomes" id="UP001164929">
    <property type="component" value="Chromosome 14"/>
</dbReference>
<evidence type="ECO:0000313" key="1">
    <source>
        <dbReference type="EMBL" id="KAJ6973475.1"/>
    </source>
</evidence>
<name>A0AAD6Q0P5_9ROSI</name>
<sequence length="34" mass="3684">MEAILARNFGDEIVDSMETVNGGYNNHVVSMAKA</sequence>
<evidence type="ECO:0000313" key="2">
    <source>
        <dbReference type="Proteomes" id="UP001164929"/>
    </source>
</evidence>
<protein>
    <submittedName>
        <fullName evidence="1">Uncharacterized protein</fullName>
    </submittedName>
</protein>
<proteinExistence type="predicted"/>
<dbReference type="AlphaFoldDB" id="A0AAD6Q0P5"/>
<reference evidence="1" key="1">
    <citation type="journal article" date="2023" name="Mol. Ecol. Resour.">
        <title>Chromosome-level genome assembly of a triploid poplar Populus alba 'Berolinensis'.</title>
        <authorList>
            <person name="Chen S."/>
            <person name="Yu Y."/>
            <person name="Wang X."/>
            <person name="Wang S."/>
            <person name="Zhang T."/>
            <person name="Zhou Y."/>
            <person name="He R."/>
            <person name="Meng N."/>
            <person name="Wang Y."/>
            <person name="Liu W."/>
            <person name="Liu Z."/>
            <person name="Liu J."/>
            <person name="Guo Q."/>
            <person name="Huang H."/>
            <person name="Sederoff R.R."/>
            <person name="Wang G."/>
            <person name="Qu G."/>
            <person name="Chen S."/>
        </authorList>
    </citation>
    <scope>NUCLEOTIDE SEQUENCE</scope>
    <source>
        <strain evidence="1">SC-2020</strain>
    </source>
</reference>
<accession>A0AAD6Q0P5</accession>
<dbReference type="EMBL" id="JAQIZT010000014">
    <property type="protein sequence ID" value="KAJ6973475.1"/>
    <property type="molecule type" value="Genomic_DNA"/>
</dbReference>
<comment type="caution">
    <text evidence="1">The sequence shown here is derived from an EMBL/GenBank/DDBJ whole genome shotgun (WGS) entry which is preliminary data.</text>
</comment>
<gene>
    <name evidence="1" type="ORF">NC653_033720</name>
</gene>
<keyword evidence="2" id="KW-1185">Reference proteome</keyword>
<organism evidence="1 2">
    <name type="scientific">Populus alba x Populus x berolinensis</name>
    <dbReference type="NCBI Taxonomy" id="444605"/>
    <lineage>
        <taxon>Eukaryota</taxon>
        <taxon>Viridiplantae</taxon>
        <taxon>Streptophyta</taxon>
        <taxon>Embryophyta</taxon>
        <taxon>Tracheophyta</taxon>
        <taxon>Spermatophyta</taxon>
        <taxon>Magnoliopsida</taxon>
        <taxon>eudicotyledons</taxon>
        <taxon>Gunneridae</taxon>
        <taxon>Pentapetalae</taxon>
        <taxon>rosids</taxon>
        <taxon>fabids</taxon>
        <taxon>Malpighiales</taxon>
        <taxon>Salicaceae</taxon>
        <taxon>Saliceae</taxon>
        <taxon>Populus</taxon>
    </lineage>
</organism>